<evidence type="ECO:0000313" key="2">
    <source>
        <dbReference type="Proteomes" id="UP000529783"/>
    </source>
</evidence>
<evidence type="ECO:0000313" key="1">
    <source>
        <dbReference type="EMBL" id="NYD46592.1"/>
    </source>
</evidence>
<proteinExistence type="predicted"/>
<organism evidence="1 2">
    <name type="scientific">Actinomadura luteofluorescens</name>
    <dbReference type="NCBI Taxonomy" id="46163"/>
    <lineage>
        <taxon>Bacteria</taxon>
        <taxon>Bacillati</taxon>
        <taxon>Actinomycetota</taxon>
        <taxon>Actinomycetes</taxon>
        <taxon>Streptosporangiales</taxon>
        <taxon>Thermomonosporaceae</taxon>
        <taxon>Actinomadura</taxon>
    </lineage>
</organism>
<dbReference type="RefSeq" id="WP_218905332.1">
    <property type="nucleotide sequence ID" value="NZ_JACCBA010000001.1"/>
</dbReference>
<comment type="caution">
    <text evidence="1">The sequence shown here is derived from an EMBL/GenBank/DDBJ whole genome shotgun (WGS) entry which is preliminary data.</text>
</comment>
<keyword evidence="2" id="KW-1185">Reference proteome</keyword>
<sequence>MAADLFAGADGPEACARVEVEAGGVVGEDAGLDGPDAGGFGGVDEDEIRKRVQDLLAELEGAPS</sequence>
<dbReference type="Proteomes" id="UP000529783">
    <property type="component" value="Unassembled WGS sequence"/>
</dbReference>
<dbReference type="AlphaFoldDB" id="A0A7Y9EFD5"/>
<name>A0A7Y9EFD5_9ACTN</name>
<dbReference type="EMBL" id="JACCBA010000001">
    <property type="protein sequence ID" value="NYD46592.1"/>
    <property type="molecule type" value="Genomic_DNA"/>
</dbReference>
<accession>A0A7Y9EFD5</accession>
<gene>
    <name evidence="1" type="ORF">BJY14_002575</name>
</gene>
<protein>
    <submittedName>
        <fullName evidence="1">Uncharacterized protein</fullName>
    </submittedName>
</protein>
<reference evidence="1 2" key="1">
    <citation type="submission" date="2020-07" db="EMBL/GenBank/DDBJ databases">
        <title>Sequencing the genomes of 1000 actinobacteria strains.</title>
        <authorList>
            <person name="Klenk H.-P."/>
        </authorList>
    </citation>
    <scope>NUCLEOTIDE SEQUENCE [LARGE SCALE GENOMIC DNA]</scope>
    <source>
        <strain evidence="1 2">DSM 40398</strain>
    </source>
</reference>